<dbReference type="InterPro" id="IPR023779">
    <property type="entry name" value="Chromodomain_CS"/>
</dbReference>
<evidence type="ECO:0000259" key="3">
    <source>
        <dbReference type="PROSITE" id="PS50013"/>
    </source>
</evidence>
<evidence type="ECO:0000313" key="5">
    <source>
        <dbReference type="Proteomes" id="UP000186922"/>
    </source>
</evidence>
<proteinExistence type="predicted"/>
<keyword evidence="1" id="KW-0539">Nucleus</keyword>
<dbReference type="SMART" id="SM00298">
    <property type="entry name" value="CHROMO"/>
    <property type="match status" value="1"/>
</dbReference>
<feature type="domain" description="Chromo" evidence="3">
    <location>
        <begin position="163"/>
        <end position="208"/>
    </location>
</feature>
<accession>A0A1D1VIM9</accession>
<protein>
    <recommendedName>
        <fullName evidence="3">Chromo domain-containing protein</fullName>
    </recommendedName>
</protein>
<gene>
    <name evidence="4" type="primary">RvY_10883-1</name>
    <name evidence="4" type="synonym">RvY_10883.1</name>
    <name evidence="4" type="ORF">RvY_10883</name>
</gene>
<feature type="region of interest" description="Disordered" evidence="2">
    <location>
        <begin position="1"/>
        <end position="85"/>
    </location>
</feature>
<dbReference type="Proteomes" id="UP000186922">
    <property type="component" value="Unassembled WGS sequence"/>
</dbReference>
<dbReference type="EMBL" id="BDGG01000005">
    <property type="protein sequence ID" value="GAU99952.1"/>
    <property type="molecule type" value="Genomic_DNA"/>
</dbReference>
<feature type="compositionally biased region" description="Low complexity" evidence="2">
    <location>
        <begin position="19"/>
        <end position="30"/>
    </location>
</feature>
<dbReference type="SUPFAM" id="SSF54160">
    <property type="entry name" value="Chromo domain-like"/>
    <property type="match status" value="1"/>
</dbReference>
<reference evidence="4 5" key="1">
    <citation type="journal article" date="2016" name="Nat. Commun.">
        <title>Extremotolerant tardigrade genome and improved radiotolerance of human cultured cells by tardigrade-unique protein.</title>
        <authorList>
            <person name="Hashimoto T."/>
            <person name="Horikawa D.D."/>
            <person name="Saito Y."/>
            <person name="Kuwahara H."/>
            <person name="Kozuka-Hata H."/>
            <person name="Shin-I T."/>
            <person name="Minakuchi Y."/>
            <person name="Ohishi K."/>
            <person name="Motoyama A."/>
            <person name="Aizu T."/>
            <person name="Enomoto A."/>
            <person name="Kondo K."/>
            <person name="Tanaka S."/>
            <person name="Hara Y."/>
            <person name="Koshikawa S."/>
            <person name="Sagara H."/>
            <person name="Miura T."/>
            <person name="Yokobori S."/>
            <person name="Miyagawa K."/>
            <person name="Suzuki Y."/>
            <person name="Kubo T."/>
            <person name="Oyama M."/>
            <person name="Kohara Y."/>
            <person name="Fujiyama A."/>
            <person name="Arakawa K."/>
            <person name="Katayama T."/>
            <person name="Toyoda A."/>
            <person name="Kunieda T."/>
        </authorList>
    </citation>
    <scope>NUCLEOTIDE SEQUENCE [LARGE SCALE GENOMIC DNA]</scope>
    <source>
        <strain evidence="4 5">YOKOZUNA-1</strain>
    </source>
</reference>
<dbReference type="InterPro" id="IPR016197">
    <property type="entry name" value="Chromo-like_dom_sf"/>
</dbReference>
<comment type="caution">
    <text evidence="4">The sequence shown here is derived from an EMBL/GenBank/DDBJ whole genome shotgun (WGS) entry which is preliminary data.</text>
</comment>
<dbReference type="Gene3D" id="2.40.50.40">
    <property type="match status" value="1"/>
</dbReference>
<evidence type="ECO:0000256" key="1">
    <source>
        <dbReference type="ARBA" id="ARBA00023242"/>
    </source>
</evidence>
<dbReference type="PROSITE" id="PS50013">
    <property type="entry name" value="CHROMO_2"/>
    <property type="match status" value="1"/>
</dbReference>
<dbReference type="CDD" id="cd00024">
    <property type="entry name" value="CD_CSD"/>
    <property type="match status" value="1"/>
</dbReference>
<dbReference type="AlphaFoldDB" id="A0A1D1VIM9"/>
<dbReference type="PROSITE" id="PS00598">
    <property type="entry name" value="CHROMO_1"/>
    <property type="match status" value="1"/>
</dbReference>
<name>A0A1D1VIM9_RAMVA</name>
<evidence type="ECO:0000313" key="4">
    <source>
        <dbReference type="EMBL" id="GAU99952.1"/>
    </source>
</evidence>
<organism evidence="4 5">
    <name type="scientific">Ramazzottius varieornatus</name>
    <name type="common">Water bear</name>
    <name type="synonym">Tardigrade</name>
    <dbReference type="NCBI Taxonomy" id="947166"/>
    <lineage>
        <taxon>Eukaryota</taxon>
        <taxon>Metazoa</taxon>
        <taxon>Ecdysozoa</taxon>
        <taxon>Tardigrada</taxon>
        <taxon>Eutardigrada</taxon>
        <taxon>Parachela</taxon>
        <taxon>Hypsibioidea</taxon>
        <taxon>Ramazzottiidae</taxon>
        <taxon>Ramazzottius</taxon>
    </lineage>
</organism>
<evidence type="ECO:0000256" key="2">
    <source>
        <dbReference type="SAM" id="MobiDB-lite"/>
    </source>
</evidence>
<keyword evidence="5" id="KW-1185">Reference proteome</keyword>
<sequence>MASHAQSLFRHSARSDGYSSNLSSSEPSSSLTDGVRSPSQSPEISAIRVAKSRRPRDSKRREISADTAPSNNLHKRSRPDKSPKLVEVPYTRDAVDAVMILGINIEETAKIYKVDPSALKLRIEEMANESLTEGTSLEADSQAEPVLRQIGNSALSETLPEEPEVEAVLDVRTKRHFLVRWQGESKEEATWVDEDIFNGLCRPRREEQ</sequence>
<dbReference type="InterPro" id="IPR000953">
    <property type="entry name" value="Chromo/chromo_shadow_dom"/>
</dbReference>